<dbReference type="InterPro" id="IPR000719">
    <property type="entry name" value="Prot_kinase_dom"/>
</dbReference>
<keyword evidence="1" id="KW-0547">Nucleotide-binding</keyword>
<dbReference type="Pfam" id="PF00069">
    <property type="entry name" value="Pkinase"/>
    <property type="match status" value="1"/>
</dbReference>
<evidence type="ECO:0000313" key="4">
    <source>
        <dbReference type="Proteomes" id="UP000822688"/>
    </source>
</evidence>
<protein>
    <recommendedName>
        <fullName evidence="2">Protein kinase domain-containing protein</fullName>
    </recommendedName>
</protein>
<organism evidence="3 4">
    <name type="scientific">Ceratodon purpureus</name>
    <name type="common">Fire moss</name>
    <name type="synonym">Dicranum purpureum</name>
    <dbReference type="NCBI Taxonomy" id="3225"/>
    <lineage>
        <taxon>Eukaryota</taxon>
        <taxon>Viridiplantae</taxon>
        <taxon>Streptophyta</taxon>
        <taxon>Embryophyta</taxon>
        <taxon>Bryophyta</taxon>
        <taxon>Bryophytina</taxon>
        <taxon>Bryopsida</taxon>
        <taxon>Dicranidae</taxon>
        <taxon>Pseudoditrichales</taxon>
        <taxon>Ditrichaceae</taxon>
        <taxon>Ceratodon</taxon>
    </lineage>
</organism>
<evidence type="ECO:0000259" key="2">
    <source>
        <dbReference type="PROSITE" id="PS50011"/>
    </source>
</evidence>
<keyword evidence="1" id="KW-0067">ATP-binding</keyword>
<keyword evidence="4" id="KW-1185">Reference proteome</keyword>
<comment type="caution">
    <text evidence="3">The sequence shown here is derived from an EMBL/GenBank/DDBJ whole genome shotgun (WGS) entry which is preliminary data.</text>
</comment>
<gene>
    <name evidence="3" type="ORF">KC19_7G102600</name>
</gene>
<dbReference type="SMART" id="SM00220">
    <property type="entry name" value="S_TKc"/>
    <property type="match status" value="1"/>
</dbReference>
<dbReference type="PROSITE" id="PS50011">
    <property type="entry name" value="PROTEIN_KINASE_DOM"/>
    <property type="match status" value="1"/>
</dbReference>
<dbReference type="InterPro" id="IPR011009">
    <property type="entry name" value="Kinase-like_dom_sf"/>
</dbReference>
<dbReference type="EMBL" id="CM026428">
    <property type="protein sequence ID" value="KAG0566995.1"/>
    <property type="molecule type" value="Genomic_DNA"/>
</dbReference>
<feature type="binding site" evidence="1">
    <location>
        <position position="270"/>
    </location>
    <ligand>
        <name>ATP</name>
        <dbReference type="ChEBI" id="CHEBI:30616"/>
    </ligand>
</feature>
<dbReference type="GO" id="GO:0004674">
    <property type="term" value="F:protein serine/threonine kinase activity"/>
    <property type="evidence" value="ECO:0007669"/>
    <property type="project" value="TreeGrafter"/>
</dbReference>
<dbReference type="Gene3D" id="1.10.510.10">
    <property type="entry name" value="Transferase(Phosphotransferase) domain 1"/>
    <property type="match status" value="1"/>
</dbReference>
<dbReference type="GO" id="GO:0005524">
    <property type="term" value="F:ATP binding"/>
    <property type="evidence" value="ECO:0007669"/>
    <property type="project" value="UniProtKB-UniRule"/>
</dbReference>
<feature type="domain" description="Protein kinase" evidence="2">
    <location>
        <begin position="243"/>
        <end position="366"/>
    </location>
</feature>
<dbReference type="InterPro" id="IPR017441">
    <property type="entry name" value="Protein_kinase_ATP_BS"/>
</dbReference>
<dbReference type="AlphaFoldDB" id="A0A8T0H871"/>
<evidence type="ECO:0000313" key="3">
    <source>
        <dbReference type="EMBL" id="KAG0566995.1"/>
    </source>
</evidence>
<sequence length="366" mass="41373">MTSVSVVDYIFAEVRTPGAMEELDSYLKLGEDSLEAVQRMPLRKFNHEQCGYLVDKLEVVVSRARLFFEVLEAKISHKSNRLFVDIAKQVEIFKLQLALAKQIETFVQGCCKDSWIQSAMTLTNVWEYVASLGFNLELCKIAFCTEYAATGGLTLDEVVDIHKAEVEFVKEKASADADTLIKKVEDIFTFPSLSSDNEKVLASYLIRRHKQVKPVLDIGISGSFSGGVGFFKNIMEWLEPEWLKSEARLGTGASGTVVRSTWLGIPVAMKTFYATNQVDDFMKEVEILSPLRHPNVMSLFSCAKDRRRCSIVMELMDDDLQKVIMDKCMIPPFPILEAVDIMLQIGEGVNYLHNQMIVHRDLKAMN</sequence>
<accession>A0A8T0H871</accession>
<evidence type="ECO:0000256" key="1">
    <source>
        <dbReference type="PROSITE-ProRule" id="PRU10141"/>
    </source>
</evidence>
<dbReference type="InterPro" id="IPR051681">
    <property type="entry name" value="Ser/Thr_Kinases-Pseudokinases"/>
</dbReference>
<dbReference type="PANTHER" id="PTHR44329:SF260">
    <property type="entry name" value="PROTEIN KINASE DOMAIN-CONTAINING PROTEIN"/>
    <property type="match status" value="1"/>
</dbReference>
<proteinExistence type="predicted"/>
<name>A0A8T0H871_CERPU</name>
<reference evidence="3" key="1">
    <citation type="submission" date="2020-06" db="EMBL/GenBank/DDBJ databases">
        <title>WGS assembly of Ceratodon purpureus strain R40.</title>
        <authorList>
            <person name="Carey S.B."/>
            <person name="Jenkins J."/>
            <person name="Shu S."/>
            <person name="Lovell J.T."/>
            <person name="Sreedasyam A."/>
            <person name="Maumus F."/>
            <person name="Tiley G.P."/>
            <person name="Fernandez-Pozo N."/>
            <person name="Barry K."/>
            <person name="Chen C."/>
            <person name="Wang M."/>
            <person name="Lipzen A."/>
            <person name="Daum C."/>
            <person name="Saski C.A."/>
            <person name="Payton A.C."/>
            <person name="Mcbreen J.C."/>
            <person name="Conrad R.E."/>
            <person name="Kollar L.M."/>
            <person name="Olsson S."/>
            <person name="Huttunen S."/>
            <person name="Landis J.B."/>
            <person name="Wickett N.J."/>
            <person name="Johnson M.G."/>
            <person name="Rensing S.A."/>
            <person name="Grimwood J."/>
            <person name="Schmutz J."/>
            <person name="Mcdaniel S.F."/>
        </authorList>
    </citation>
    <scope>NUCLEOTIDE SEQUENCE</scope>
    <source>
        <strain evidence="3">R40</strain>
    </source>
</reference>
<dbReference type="PANTHER" id="PTHR44329">
    <property type="entry name" value="SERINE/THREONINE-PROTEIN KINASE TNNI3K-RELATED"/>
    <property type="match status" value="1"/>
</dbReference>
<dbReference type="Proteomes" id="UP000822688">
    <property type="component" value="Chromosome 7"/>
</dbReference>
<dbReference type="PROSITE" id="PS00107">
    <property type="entry name" value="PROTEIN_KINASE_ATP"/>
    <property type="match status" value="1"/>
</dbReference>
<dbReference type="SUPFAM" id="SSF56112">
    <property type="entry name" value="Protein kinase-like (PK-like)"/>
    <property type="match status" value="1"/>
</dbReference>